<dbReference type="InterPro" id="IPR024571">
    <property type="entry name" value="ERAP1-like_C_dom"/>
</dbReference>
<evidence type="ECO:0000256" key="9">
    <source>
        <dbReference type="PIRSR" id="PIRSR634016-3"/>
    </source>
</evidence>
<dbReference type="InterPro" id="IPR042097">
    <property type="entry name" value="Aminopeptidase_N-like_N_sf"/>
</dbReference>
<protein>
    <recommendedName>
        <fullName evidence="11">Aminopeptidase</fullName>
        <ecNumber evidence="11">3.4.11.-</ecNumber>
    </recommendedName>
</protein>
<dbReference type="GO" id="GO:0005737">
    <property type="term" value="C:cytoplasm"/>
    <property type="evidence" value="ECO:0007669"/>
    <property type="project" value="TreeGrafter"/>
</dbReference>
<accession>A0AAV5RR96</accession>
<evidence type="ECO:0000256" key="6">
    <source>
        <dbReference type="ARBA" id="ARBA00022833"/>
    </source>
</evidence>
<evidence type="ECO:0000256" key="1">
    <source>
        <dbReference type="ARBA" id="ARBA00010136"/>
    </source>
</evidence>
<dbReference type="InterPro" id="IPR034016">
    <property type="entry name" value="M1_APN-typ"/>
</dbReference>
<dbReference type="FunFam" id="1.10.390.10:FF:000001">
    <property type="entry name" value="Aminopeptidase"/>
    <property type="match status" value="1"/>
</dbReference>
<comment type="cofactor">
    <cofactor evidence="9 11">
        <name>Zn(2+)</name>
        <dbReference type="ChEBI" id="CHEBI:29105"/>
    </cofactor>
    <text evidence="9 11">Binds 1 zinc ion per subunit.</text>
</comment>
<dbReference type="Gene3D" id="1.10.390.10">
    <property type="entry name" value="Neutral Protease Domain 2"/>
    <property type="match status" value="1"/>
</dbReference>
<gene>
    <name evidence="15" type="ORF">DAKH74_006410</name>
</gene>
<feature type="binding site" evidence="9">
    <location>
        <position position="317"/>
    </location>
    <ligand>
        <name>Zn(2+)</name>
        <dbReference type="ChEBI" id="CHEBI:29105"/>
        <note>catalytic</note>
    </ligand>
</feature>
<reference evidence="15 16" key="1">
    <citation type="journal article" date="2023" name="Elife">
        <title>Identification of key yeast species and microbe-microbe interactions impacting larval growth of Drosophila in the wild.</title>
        <authorList>
            <person name="Mure A."/>
            <person name="Sugiura Y."/>
            <person name="Maeda R."/>
            <person name="Honda K."/>
            <person name="Sakurai N."/>
            <person name="Takahashi Y."/>
            <person name="Watada M."/>
            <person name="Katoh T."/>
            <person name="Gotoh A."/>
            <person name="Gotoh Y."/>
            <person name="Taniguchi I."/>
            <person name="Nakamura K."/>
            <person name="Hayashi T."/>
            <person name="Katayama T."/>
            <person name="Uemura T."/>
            <person name="Hattori Y."/>
        </authorList>
    </citation>
    <scope>NUCLEOTIDE SEQUENCE [LARGE SCALE GENOMIC DNA]</scope>
    <source>
        <strain evidence="15 16">KH-74</strain>
    </source>
</reference>
<dbReference type="SUPFAM" id="SSF55486">
    <property type="entry name" value="Metalloproteases ('zincins'), catalytic domain"/>
    <property type="match status" value="1"/>
</dbReference>
<feature type="domain" description="Peptidase M1 membrane alanine aminopeptidase" evidence="12">
    <location>
        <begin position="241"/>
        <end position="458"/>
    </location>
</feature>
<evidence type="ECO:0000256" key="10">
    <source>
        <dbReference type="PIRSR" id="PIRSR634016-4"/>
    </source>
</evidence>
<feature type="domain" description="Aminopeptidase N-like N-terminal" evidence="14">
    <location>
        <begin position="13"/>
        <end position="207"/>
    </location>
</feature>
<dbReference type="CDD" id="cd09601">
    <property type="entry name" value="M1_APN-Q_like"/>
    <property type="match status" value="1"/>
</dbReference>
<evidence type="ECO:0000256" key="11">
    <source>
        <dbReference type="RuleBase" id="RU364040"/>
    </source>
</evidence>
<evidence type="ECO:0000259" key="14">
    <source>
        <dbReference type="Pfam" id="PF17900"/>
    </source>
</evidence>
<dbReference type="FunFam" id="1.25.50.20:FF:000002">
    <property type="entry name" value="Aminopeptidase"/>
    <property type="match status" value="1"/>
</dbReference>
<name>A0AAV5RR96_MAUHU</name>
<dbReference type="EC" id="3.4.11.-" evidence="11"/>
<dbReference type="InterPro" id="IPR050344">
    <property type="entry name" value="Peptidase_M1_aminopeptidases"/>
</dbReference>
<dbReference type="AlphaFoldDB" id="A0AAV5RR96"/>
<dbReference type="PANTHER" id="PTHR11533:SF174">
    <property type="entry name" value="PUROMYCIN-SENSITIVE AMINOPEPTIDASE-RELATED"/>
    <property type="match status" value="1"/>
</dbReference>
<sequence>MSDRAVLPTNVTPKLYRLYFNVSFDNLSFHNVTTIALKVNDPSVDTITLHTVGLEWGPVKIIDAPIDHTDPEFQRAVDPTKIEFNEEEQTATLHFPKGYLATSETHFLTIPTKAFLNNQMAGFYKAKYTDKATGETKYMATTQMEATDARRAFPCFDEPNLKAPFIIQLRSHKDYQHLSNTSPVDIVLEDDDKITVFEATPAMSTYLVAFVVSELECVKSDVGRVPVTVWATPGNEQEGQFAADLGARTIDFFEQTFKIEYPLRKMDMVAVHEFSAGAMENWGLVTYRMVDVLIDPKKASLNRIQRVAEVIQHELAHQWFGNLVTMDWWEGLWLNEGFATWMSWYSCNNFHPEWKVWEQYVADNLQRAIGLDSLRSSHPIEVPVKNADEINQIFDAISYSKGSSLLRMTAQWLGEDVFIKGVSAYLTEFAYGNAKTEDLWNHLSKASGKDVNKVMNIWTGKVGFPLLTVIEGPKKLTFVQHRYLSTGDVQPEEDETIYPVFLSIKTKSGVDNTLVLDEKIKSFDIDYADFYKVNNNQAGLFITAYPVKRWATFGKQRAQLSVEDRTGLVADAKNLCAAGYIATPTFLNLVSDWKDEDSFVVLEQMCNSLVEMRVAWMFEDAKVQDAYMKYLCSIIEKRVSKMDWTFKETESYDGQRLKVVLFRMGSVASVPSVVKAGLEMFKAYVAGTTSAIPVLLKTIIFAIVAKEGGVEAYEQLFNLYKTSENSDERLAALRALGKFTEPELIQRTLGYVLDGTVLNQDIYLPMVEMRSSKVGVLALWEWTEKHIDEVIERLHPSSPLLGHVLAVVISGFTSYQDISKVKAFFEKKDTKGYNNSLSQALDSVEAKAQWVQRDSEEVEKYLKEKKFLA</sequence>
<evidence type="ECO:0000256" key="7">
    <source>
        <dbReference type="ARBA" id="ARBA00023049"/>
    </source>
</evidence>
<dbReference type="Gene3D" id="2.60.40.1910">
    <property type="match status" value="1"/>
</dbReference>
<comment type="caution">
    <text evidence="15">The sequence shown here is derived from an EMBL/GenBank/DDBJ whole genome shotgun (WGS) entry which is preliminary data.</text>
</comment>
<dbReference type="GO" id="GO:0043171">
    <property type="term" value="P:peptide catabolic process"/>
    <property type="evidence" value="ECO:0007669"/>
    <property type="project" value="TreeGrafter"/>
</dbReference>
<dbReference type="Pfam" id="PF01433">
    <property type="entry name" value="Peptidase_M1"/>
    <property type="match status" value="1"/>
</dbReference>
<proteinExistence type="inferred from homology"/>
<keyword evidence="6 9" id="KW-0862">Zinc</keyword>
<dbReference type="InterPro" id="IPR001930">
    <property type="entry name" value="Peptidase_M1"/>
</dbReference>
<evidence type="ECO:0000256" key="5">
    <source>
        <dbReference type="ARBA" id="ARBA00022801"/>
    </source>
</evidence>
<dbReference type="Pfam" id="PF11838">
    <property type="entry name" value="ERAP1_C"/>
    <property type="match status" value="1"/>
</dbReference>
<dbReference type="InterPro" id="IPR014782">
    <property type="entry name" value="Peptidase_M1_dom"/>
</dbReference>
<feature type="site" description="Transition state stabilizer" evidence="10">
    <location>
        <position position="399"/>
    </location>
</feature>
<comment type="similarity">
    <text evidence="1 11">Belongs to the peptidase M1 family.</text>
</comment>
<dbReference type="GO" id="GO:0006508">
    <property type="term" value="P:proteolysis"/>
    <property type="evidence" value="ECO:0007669"/>
    <property type="project" value="UniProtKB-KW"/>
</dbReference>
<dbReference type="PANTHER" id="PTHR11533">
    <property type="entry name" value="PROTEASE M1 ZINC METALLOPROTEASE"/>
    <property type="match status" value="1"/>
</dbReference>
<dbReference type="GO" id="GO:0042277">
    <property type="term" value="F:peptide binding"/>
    <property type="evidence" value="ECO:0007669"/>
    <property type="project" value="TreeGrafter"/>
</dbReference>
<evidence type="ECO:0000256" key="3">
    <source>
        <dbReference type="ARBA" id="ARBA00022670"/>
    </source>
</evidence>
<dbReference type="InterPro" id="IPR045357">
    <property type="entry name" value="Aminopeptidase_N-like_N"/>
</dbReference>
<dbReference type="Pfam" id="PF17900">
    <property type="entry name" value="Peptidase_M1_N"/>
    <property type="match status" value="1"/>
</dbReference>
<dbReference type="FunFam" id="2.60.40.1910:FF:000004">
    <property type="entry name" value="Aminopeptidase"/>
    <property type="match status" value="1"/>
</dbReference>
<dbReference type="Proteomes" id="UP001377567">
    <property type="component" value="Unassembled WGS sequence"/>
</dbReference>
<dbReference type="Gene3D" id="2.60.40.1730">
    <property type="entry name" value="tricorn interacting facor f3 domain"/>
    <property type="match status" value="1"/>
</dbReference>
<evidence type="ECO:0000256" key="2">
    <source>
        <dbReference type="ARBA" id="ARBA00022438"/>
    </source>
</evidence>
<feature type="binding site" evidence="9">
    <location>
        <position position="313"/>
    </location>
    <ligand>
        <name>Zn(2+)</name>
        <dbReference type="ChEBI" id="CHEBI:29105"/>
        <note>catalytic</note>
    </ligand>
</feature>
<evidence type="ECO:0000259" key="13">
    <source>
        <dbReference type="Pfam" id="PF11838"/>
    </source>
</evidence>
<dbReference type="InterPro" id="IPR027268">
    <property type="entry name" value="Peptidase_M4/M1_CTD_sf"/>
</dbReference>
<feature type="domain" description="ERAP1-like C-terminal" evidence="13">
    <location>
        <begin position="530"/>
        <end position="845"/>
    </location>
</feature>
<keyword evidence="4 9" id="KW-0479">Metal-binding</keyword>
<dbReference type="EMBL" id="BTGD01000001">
    <property type="protein sequence ID" value="GMM54025.1"/>
    <property type="molecule type" value="Genomic_DNA"/>
</dbReference>
<evidence type="ECO:0000256" key="4">
    <source>
        <dbReference type="ARBA" id="ARBA00022723"/>
    </source>
</evidence>
<feature type="binding site" evidence="9">
    <location>
        <position position="336"/>
    </location>
    <ligand>
        <name>Zn(2+)</name>
        <dbReference type="ChEBI" id="CHEBI:29105"/>
        <note>catalytic</note>
    </ligand>
</feature>
<dbReference type="GO" id="GO:0016020">
    <property type="term" value="C:membrane"/>
    <property type="evidence" value="ECO:0007669"/>
    <property type="project" value="TreeGrafter"/>
</dbReference>
<dbReference type="PRINTS" id="PR00756">
    <property type="entry name" value="ALADIPTASE"/>
</dbReference>
<evidence type="ECO:0000256" key="8">
    <source>
        <dbReference type="PIRSR" id="PIRSR634016-1"/>
    </source>
</evidence>
<feature type="active site" description="Proton acceptor" evidence="8">
    <location>
        <position position="314"/>
    </location>
</feature>
<evidence type="ECO:0000313" key="16">
    <source>
        <dbReference type="Proteomes" id="UP001377567"/>
    </source>
</evidence>
<dbReference type="GO" id="GO:0008270">
    <property type="term" value="F:zinc ion binding"/>
    <property type="evidence" value="ECO:0007669"/>
    <property type="project" value="UniProtKB-UniRule"/>
</dbReference>
<evidence type="ECO:0000313" key="15">
    <source>
        <dbReference type="EMBL" id="GMM54025.1"/>
    </source>
</evidence>
<keyword evidence="16" id="KW-1185">Reference proteome</keyword>
<keyword evidence="3 11" id="KW-0645">Protease</keyword>
<dbReference type="GO" id="GO:0070006">
    <property type="term" value="F:metalloaminopeptidase activity"/>
    <property type="evidence" value="ECO:0007669"/>
    <property type="project" value="TreeGrafter"/>
</dbReference>
<organism evidence="15 16">
    <name type="scientific">Maudiozyma humilis</name>
    <name type="common">Sour dough yeast</name>
    <name type="synonym">Kazachstania humilis</name>
    <dbReference type="NCBI Taxonomy" id="51915"/>
    <lineage>
        <taxon>Eukaryota</taxon>
        <taxon>Fungi</taxon>
        <taxon>Dikarya</taxon>
        <taxon>Ascomycota</taxon>
        <taxon>Saccharomycotina</taxon>
        <taxon>Saccharomycetes</taxon>
        <taxon>Saccharomycetales</taxon>
        <taxon>Saccharomycetaceae</taxon>
        <taxon>Maudiozyma</taxon>
    </lineage>
</organism>
<keyword evidence="7 11" id="KW-0482">Metalloprotease</keyword>
<evidence type="ECO:0000259" key="12">
    <source>
        <dbReference type="Pfam" id="PF01433"/>
    </source>
</evidence>
<keyword evidence="5 11" id="KW-0378">Hydrolase</keyword>
<dbReference type="SUPFAM" id="SSF63737">
    <property type="entry name" value="Leukotriene A4 hydrolase N-terminal domain"/>
    <property type="match status" value="1"/>
</dbReference>
<keyword evidence="2 11" id="KW-0031">Aminopeptidase</keyword>
<dbReference type="Gene3D" id="1.25.50.20">
    <property type="match status" value="1"/>
</dbReference>